<dbReference type="InterPro" id="IPR000073">
    <property type="entry name" value="AB_hydrolase_1"/>
</dbReference>
<dbReference type="Gene3D" id="3.40.50.1820">
    <property type="entry name" value="alpha/beta hydrolase"/>
    <property type="match status" value="1"/>
</dbReference>
<evidence type="ECO:0000313" key="5">
    <source>
        <dbReference type="Proteomes" id="UP000316270"/>
    </source>
</evidence>
<keyword evidence="2" id="KW-0732">Signal</keyword>
<reference evidence="4 5" key="1">
    <citation type="submission" date="2019-07" db="EMBL/GenBank/DDBJ databases">
        <title>Finished genome of Venturia effusa.</title>
        <authorList>
            <person name="Young C.A."/>
            <person name="Cox M.P."/>
            <person name="Ganley A.R.D."/>
            <person name="David W.J."/>
        </authorList>
    </citation>
    <scope>NUCLEOTIDE SEQUENCE [LARGE SCALE GENOMIC DNA]</scope>
    <source>
        <strain evidence="5">albino</strain>
    </source>
</reference>
<dbReference type="GO" id="GO:0005743">
    <property type="term" value="C:mitochondrial inner membrane"/>
    <property type="evidence" value="ECO:0007669"/>
    <property type="project" value="TreeGrafter"/>
</dbReference>
<dbReference type="GO" id="GO:0042171">
    <property type="term" value="F:lysophosphatidic acid acyltransferase activity"/>
    <property type="evidence" value="ECO:0007669"/>
    <property type="project" value="TreeGrafter"/>
</dbReference>
<feature type="signal peptide" evidence="2">
    <location>
        <begin position="1"/>
        <end position="19"/>
    </location>
</feature>
<evidence type="ECO:0000256" key="1">
    <source>
        <dbReference type="ARBA" id="ARBA00038097"/>
    </source>
</evidence>
<dbReference type="PANTHER" id="PTHR42886">
    <property type="entry name" value="RE40534P-RELATED"/>
    <property type="match status" value="1"/>
</dbReference>
<dbReference type="GO" id="GO:0035965">
    <property type="term" value="P:cardiolipin acyl-chain remodeling"/>
    <property type="evidence" value="ECO:0007669"/>
    <property type="project" value="TreeGrafter"/>
</dbReference>
<dbReference type="STRING" id="50376.A0A517LCG3"/>
<accession>A0A517LCG3</accession>
<proteinExistence type="inferred from homology"/>
<keyword evidence="5" id="KW-1185">Reference proteome</keyword>
<evidence type="ECO:0000259" key="3">
    <source>
        <dbReference type="Pfam" id="PF12697"/>
    </source>
</evidence>
<protein>
    <recommendedName>
        <fullName evidence="3">AB hydrolase-1 domain-containing protein</fullName>
    </recommendedName>
</protein>
<feature type="chain" id="PRO_5021922875" description="AB hydrolase-1 domain-containing protein" evidence="2">
    <location>
        <begin position="20"/>
        <end position="486"/>
    </location>
</feature>
<dbReference type="OrthoDB" id="8119704at2759"/>
<evidence type="ECO:0000256" key="2">
    <source>
        <dbReference type="SAM" id="SignalP"/>
    </source>
</evidence>
<sequence>MHYLSTLIAVAALLGTSSAQVDPRCKVGGGINPFLACRNIQPTPGGTPVYVTTDDTKKCCPAGSCYINNRHFTKNKATREPIREPQEISQTGRQLSFISFPFNRITTFPIRNLTQSSQEHSEQMPQISFFRPSTPPQTPLPPGITRSYIQTPSGPLELLVALPASRNNPPTSPSQNRAADATRIPKRTPLFFAHGGCGSAAVWIPYMQFFSREHQIPCYALSYRGHGASWYPNFLRMFFTRMSTLAEDLARGLAYVRETAGEEVVVVGHSSGGGLVQFCLDKGRVGGVGVGKVKGVALAGSIPGFGSLGVNLNWFFLDKWFLPRMLFKHFGHPMSPLSSTALVKQVFFSPEYPLSSVAQFESLMPRYESFLWPNGMLFRFVNFQNVLKRISGKGHGSRILILAGERDRLVSLDIAKREAEEYRSVFRELAKTNRLKAEVDDVVEEEGESTGCGVQFRVVDGAGHHFMNDLMWEEGAEKLLDFYEQL</sequence>
<dbReference type="PANTHER" id="PTHR42886:SF29">
    <property type="entry name" value="PUMMELIG, ISOFORM A"/>
    <property type="match status" value="1"/>
</dbReference>
<name>A0A517LCG3_9PEZI</name>
<dbReference type="SUPFAM" id="SSF53474">
    <property type="entry name" value="alpha/beta-Hydrolases"/>
    <property type="match status" value="1"/>
</dbReference>
<dbReference type="Pfam" id="PF12697">
    <property type="entry name" value="Abhydrolase_6"/>
    <property type="match status" value="1"/>
</dbReference>
<comment type="similarity">
    <text evidence="1">Belongs to the peptidase S33 family. ABHD4/ABHD5 subfamily.</text>
</comment>
<organism evidence="4 5">
    <name type="scientific">Venturia effusa</name>
    <dbReference type="NCBI Taxonomy" id="50376"/>
    <lineage>
        <taxon>Eukaryota</taxon>
        <taxon>Fungi</taxon>
        <taxon>Dikarya</taxon>
        <taxon>Ascomycota</taxon>
        <taxon>Pezizomycotina</taxon>
        <taxon>Dothideomycetes</taxon>
        <taxon>Pleosporomycetidae</taxon>
        <taxon>Venturiales</taxon>
        <taxon>Venturiaceae</taxon>
        <taxon>Venturia</taxon>
    </lineage>
</organism>
<evidence type="ECO:0000313" key="4">
    <source>
        <dbReference type="EMBL" id="QDS73337.1"/>
    </source>
</evidence>
<dbReference type="AlphaFoldDB" id="A0A517LCG3"/>
<dbReference type="InterPro" id="IPR029058">
    <property type="entry name" value="AB_hydrolase_fold"/>
</dbReference>
<dbReference type="GO" id="GO:0055088">
    <property type="term" value="P:lipid homeostasis"/>
    <property type="evidence" value="ECO:0007669"/>
    <property type="project" value="TreeGrafter"/>
</dbReference>
<dbReference type="EMBL" id="CP042193">
    <property type="protein sequence ID" value="QDS73337.1"/>
    <property type="molecule type" value="Genomic_DNA"/>
</dbReference>
<gene>
    <name evidence="4" type="ORF">FKW77_006648</name>
</gene>
<dbReference type="GO" id="GO:0006654">
    <property type="term" value="P:phosphatidic acid biosynthetic process"/>
    <property type="evidence" value="ECO:0007669"/>
    <property type="project" value="TreeGrafter"/>
</dbReference>
<dbReference type="GO" id="GO:0004623">
    <property type="term" value="F:phospholipase A2 activity"/>
    <property type="evidence" value="ECO:0007669"/>
    <property type="project" value="TreeGrafter"/>
</dbReference>
<feature type="domain" description="AB hydrolase-1" evidence="3">
    <location>
        <begin position="190"/>
        <end position="468"/>
    </location>
</feature>
<dbReference type="Proteomes" id="UP000316270">
    <property type="component" value="Chromosome 9"/>
</dbReference>